<keyword evidence="11" id="KW-0675">Receptor</keyword>
<evidence type="ECO:0000313" key="17">
    <source>
        <dbReference type="Proteomes" id="UP001488838"/>
    </source>
</evidence>
<protein>
    <recommendedName>
        <fullName evidence="15">SRCR domain-containing protein</fullName>
    </recommendedName>
</protein>
<dbReference type="FunFam" id="4.10.400.10:FF:000163">
    <property type="entry name" value="Complement factor I"/>
    <property type="match status" value="1"/>
</dbReference>
<feature type="disulfide bond" evidence="13">
    <location>
        <begin position="106"/>
        <end position="121"/>
    </location>
</feature>
<dbReference type="InterPro" id="IPR002172">
    <property type="entry name" value="LDrepeatLR_classA_rpt"/>
</dbReference>
<keyword evidence="3" id="KW-0812">Transmembrane</keyword>
<feature type="domain" description="SRCR" evidence="15">
    <location>
        <begin position="1"/>
        <end position="80"/>
    </location>
</feature>
<proteinExistence type="predicted"/>
<dbReference type="GO" id="GO:0005886">
    <property type="term" value="C:plasma membrane"/>
    <property type="evidence" value="ECO:0007669"/>
    <property type="project" value="TreeGrafter"/>
</dbReference>
<evidence type="ECO:0000256" key="8">
    <source>
        <dbReference type="ARBA" id="ARBA00022989"/>
    </source>
</evidence>
<gene>
    <name evidence="16" type="ORF">U0070_005875</name>
</gene>
<dbReference type="InterPro" id="IPR001190">
    <property type="entry name" value="SRCR"/>
</dbReference>
<feature type="disulfide bond" evidence="13">
    <location>
        <begin position="143"/>
        <end position="158"/>
    </location>
</feature>
<dbReference type="Pfam" id="PF00057">
    <property type="entry name" value="Ldl_recept_a"/>
    <property type="match status" value="2"/>
</dbReference>
<evidence type="ECO:0000256" key="14">
    <source>
        <dbReference type="PROSITE-ProRule" id="PRU00196"/>
    </source>
</evidence>
<dbReference type="SUPFAM" id="SSF57424">
    <property type="entry name" value="LDL receptor-like module"/>
    <property type="match status" value="2"/>
</dbReference>
<dbReference type="PROSITE" id="PS01209">
    <property type="entry name" value="LDLRA_1"/>
    <property type="match status" value="1"/>
</dbReference>
<dbReference type="GO" id="GO:0043235">
    <property type="term" value="C:receptor complex"/>
    <property type="evidence" value="ECO:0007669"/>
    <property type="project" value="TreeGrafter"/>
</dbReference>
<dbReference type="SMART" id="SM00192">
    <property type="entry name" value="LDLa"/>
    <property type="match status" value="2"/>
</dbReference>
<keyword evidence="7" id="KW-0720">Serine protease</keyword>
<dbReference type="Proteomes" id="UP001488838">
    <property type="component" value="Unassembled WGS sequence"/>
</dbReference>
<feature type="disulfide bond" evidence="13">
    <location>
        <begin position="124"/>
        <end position="136"/>
    </location>
</feature>
<dbReference type="SMART" id="SM00202">
    <property type="entry name" value="SR"/>
    <property type="match status" value="1"/>
</dbReference>
<dbReference type="InterPro" id="IPR051221">
    <property type="entry name" value="LDLR-related"/>
</dbReference>
<evidence type="ECO:0000256" key="6">
    <source>
        <dbReference type="ARBA" id="ARBA00022801"/>
    </source>
</evidence>
<sequence length="194" mass="21525">MFVCKEGWTMTEANVACFDLGYQQGALVTQRSFNISEELRLNSTECLNVRCRGVETSLAECIFTKRRTNSYQDLADVVCYTQDADSLTNQSFQCVNGKHIPQKRACDGVNDCGDQSDELCCKGCKDNAFHCKSGVCIPSRYECNGEVDCITGDDESNCKGEEIEEIEILTADMDTGTEYLPPEEANADAKILEE</sequence>
<dbReference type="InterPro" id="IPR036055">
    <property type="entry name" value="LDL_receptor-like_sf"/>
</dbReference>
<reference evidence="16 17" key="1">
    <citation type="journal article" date="2023" name="bioRxiv">
        <title>Conserved and derived expression patterns and positive selection on dental genes reveal complex evolutionary context of ever-growing rodent molars.</title>
        <authorList>
            <person name="Calamari Z.T."/>
            <person name="Song A."/>
            <person name="Cohen E."/>
            <person name="Akter M."/>
            <person name="Roy R.D."/>
            <person name="Hallikas O."/>
            <person name="Christensen M.M."/>
            <person name="Li P."/>
            <person name="Marangoni P."/>
            <person name="Jernvall J."/>
            <person name="Klein O.D."/>
        </authorList>
    </citation>
    <scope>NUCLEOTIDE SEQUENCE [LARGE SCALE GENOMIC DNA]</scope>
    <source>
        <strain evidence="16">V071</strain>
    </source>
</reference>
<name>A0AAW0IJG4_MYOGA</name>
<dbReference type="GO" id="GO:0008236">
    <property type="term" value="F:serine-type peptidase activity"/>
    <property type="evidence" value="ECO:0007669"/>
    <property type="project" value="UniProtKB-KW"/>
</dbReference>
<keyword evidence="10 14" id="KW-1015">Disulfide bond</keyword>
<keyword evidence="2" id="KW-0645">Protease</keyword>
<dbReference type="EMBL" id="JBBHLL010000122">
    <property type="protein sequence ID" value="KAK7814572.1"/>
    <property type="molecule type" value="Genomic_DNA"/>
</dbReference>
<keyword evidence="4" id="KW-0732">Signal</keyword>
<keyword evidence="5" id="KW-0677">Repeat</keyword>
<evidence type="ECO:0000259" key="15">
    <source>
        <dbReference type="PROSITE" id="PS50287"/>
    </source>
</evidence>
<evidence type="ECO:0000256" key="2">
    <source>
        <dbReference type="ARBA" id="ARBA00022670"/>
    </source>
</evidence>
<comment type="subcellular location">
    <subcellularLocation>
        <location evidence="1">Membrane</location>
        <topology evidence="1">Single-pass membrane protein</topology>
    </subcellularLocation>
</comment>
<dbReference type="InterPro" id="IPR023415">
    <property type="entry name" value="LDLR_class-A_CS"/>
</dbReference>
<dbReference type="PANTHER" id="PTHR22722">
    <property type="entry name" value="LOW-DENSITY LIPOPROTEIN RECEPTOR-RELATED PROTEIN 2-RELATED"/>
    <property type="match status" value="1"/>
</dbReference>
<comment type="caution">
    <text evidence="16">The sequence shown here is derived from an EMBL/GenBank/DDBJ whole genome shotgun (WGS) entry which is preliminary data.</text>
</comment>
<feature type="disulfide bond" evidence="13">
    <location>
        <begin position="94"/>
        <end position="112"/>
    </location>
</feature>
<dbReference type="GO" id="GO:0005041">
    <property type="term" value="F:low-density lipoprotein particle receptor activity"/>
    <property type="evidence" value="ECO:0007669"/>
    <property type="project" value="TreeGrafter"/>
</dbReference>
<organism evidence="16 17">
    <name type="scientific">Myodes glareolus</name>
    <name type="common">Bank vole</name>
    <name type="synonym">Clethrionomys glareolus</name>
    <dbReference type="NCBI Taxonomy" id="447135"/>
    <lineage>
        <taxon>Eukaryota</taxon>
        <taxon>Metazoa</taxon>
        <taxon>Chordata</taxon>
        <taxon>Craniata</taxon>
        <taxon>Vertebrata</taxon>
        <taxon>Euteleostomi</taxon>
        <taxon>Mammalia</taxon>
        <taxon>Eutheria</taxon>
        <taxon>Euarchontoglires</taxon>
        <taxon>Glires</taxon>
        <taxon>Rodentia</taxon>
        <taxon>Myomorpha</taxon>
        <taxon>Muroidea</taxon>
        <taxon>Cricetidae</taxon>
        <taxon>Arvicolinae</taxon>
        <taxon>Myodes</taxon>
    </lineage>
</organism>
<feature type="disulfide bond" evidence="13">
    <location>
        <begin position="131"/>
        <end position="149"/>
    </location>
</feature>
<dbReference type="SUPFAM" id="SSF56487">
    <property type="entry name" value="SRCR-like"/>
    <property type="match status" value="1"/>
</dbReference>
<evidence type="ECO:0000256" key="11">
    <source>
        <dbReference type="ARBA" id="ARBA00023170"/>
    </source>
</evidence>
<evidence type="ECO:0000256" key="1">
    <source>
        <dbReference type="ARBA" id="ARBA00004167"/>
    </source>
</evidence>
<dbReference type="InterPro" id="IPR036772">
    <property type="entry name" value="SRCR-like_dom_sf"/>
</dbReference>
<dbReference type="PRINTS" id="PR00261">
    <property type="entry name" value="LDLRECEPTOR"/>
</dbReference>
<comment type="caution">
    <text evidence="14">Lacks conserved residue(s) required for the propagation of feature annotation.</text>
</comment>
<feature type="disulfide bond" evidence="14">
    <location>
        <begin position="51"/>
        <end position="61"/>
    </location>
</feature>
<evidence type="ECO:0000256" key="9">
    <source>
        <dbReference type="ARBA" id="ARBA00023136"/>
    </source>
</evidence>
<dbReference type="Gene3D" id="3.10.250.10">
    <property type="entry name" value="SRCR-like domain"/>
    <property type="match status" value="1"/>
</dbReference>
<accession>A0AAW0IJG4</accession>
<evidence type="ECO:0000313" key="16">
    <source>
        <dbReference type="EMBL" id="KAK7814572.1"/>
    </source>
</evidence>
<evidence type="ECO:0000256" key="13">
    <source>
        <dbReference type="PROSITE-ProRule" id="PRU00124"/>
    </source>
</evidence>
<evidence type="ECO:0000256" key="7">
    <source>
        <dbReference type="ARBA" id="ARBA00022825"/>
    </source>
</evidence>
<keyword evidence="17" id="KW-1185">Reference proteome</keyword>
<evidence type="ECO:0000256" key="10">
    <source>
        <dbReference type="ARBA" id="ARBA00023157"/>
    </source>
</evidence>
<keyword evidence="8" id="KW-1133">Transmembrane helix</keyword>
<dbReference type="GO" id="GO:0006508">
    <property type="term" value="P:proteolysis"/>
    <property type="evidence" value="ECO:0007669"/>
    <property type="project" value="UniProtKB-KW"/>
</dbReference>
<dbReference type="Pfam" id="PF00530">
    <property type="entry name" value="SRCR"/>
    <property type="match status" value="1"/>
</dbReference>
<keyword evidence="9" id="KW-0472">Membrane</keyword>
<keyword evidence="12" id="KW-0325">Glycoprotein</keyword>
<evidence type="ECO:0000256" key="12">
    <source>
        <dbReference type="ARBA" id="ARBA00023180"/>
    </source>
</evidence>
<dbReference type="PROSITE" id="PS50068">
    <property type="entry name" value="LDLRA_2"/>
    <property type="match status" value="2"/>
</dbReference>
<dbReference type="PROSITE" id="PS50287">
    <property type="entry name" value="SRCR_2"/>
    <property type="match status" value="1"/>
</dbReference>
<dbReference type="AlphaFoldDB" id="A0AAW0IJG4"/>
<evidence type="ECO:0000256" key="4">
    <source>
        <dbReference type="ARBA" id="ARBA00022729"/>
    </source>
</evidence>
<evidence type="ECO:0000256" key="3">
    <source>
        <dbReference type="ARBA" id="ARBA00022692"/>
    </source>
</evidence>
<dbReference type="CDD" id="cd00112">
    <property type="entry name" value="LDLa"/>
    <property type="match status" value="2"/>
</dbReference>
<dbReference type="Gene3D" id="4.10.400.10">
    <property type="entry name" value="Low-density Lipoprotein Receptor"/>
    <property type="match status" value="2"/>
</dbReference>
<evidence type="ECO:0000256" key="5">
    <source>
        <dbReference type="ARBA" id="ARBA00022737"/>
    </source>
</evidence>
<keyword evidence="6" id="KW-0378">Hydrolase</keyword>
<dbReference type="FunFam" id="4.10.400.10:FF:000129">
    <property type="entry name" value="Complement factor I"/>
    <property type="match status" value="1"/>
</dbReference>
<dbReference type="PANTHER" id="PTHR22722:SF5">
    <property type="entry name" value="LOW-DENSITY LIPOPROTEIN RECEPTOR-RELATED PROTEIN 1B"/>
    <property type="match status" value="1"/>
</dbReference>